<dbReference type="AlphaFoldDB" id="A0A6M3JBB0"/>
<evidence type="ECO:0000313" key="2">
    <source>
        <dbReference type="EMBL" id="QJA67103.1"/>
    </source>
</evidence>
<reference evidence="2" key="1">
    <citation type="submission" date="2020-03" db="EMBL/GenBank/DDBJ databases">
        <title>The deep terrestrial virosphere.</title>
        <authorList>
            <person name="Holmfeldt K."/>
            <person name="Nilsson E."/>
            <person name="Simone D."/>
            <person name="Lopez-Fernandez M."/>
            <person name="Wu X."/>
            <person name="de Brujin I."/>
            <person name="Lundin D."/>
            <person name="Andersson A."/>
            <person name="Bertilsson S."/>
            <person name="Dopson M."/>
        </authorList>
    </citation>
    <scope>NUCLEOTIDE SEQUENCE</scope>
    <source>
        <strain evidence="3">MM415A00172</strain>
        <strain evidence="2">MM415B00296</strain>
        <strain evidence="4">TM448B02017</strain>
    </source>
</reference>
<protein>
    <submittedName>
        <fullName evidence="2">Uncharacterized protein</fullName>
    </submittedName>
</protein>
<accession>A0A6M3JBB0</accession>
<sequence>MPYKVRKSNGGYSVTSPHGTKAKRTSKKKAEAQVRLLRAIEHNPDFRPRKKKHHSASFGSFLEKRMEMLDA</sequence>
<evidence type="ECO:0000313" key="4">
    <source>
        <dbReference type="EMBL" id="QJI00643.1"/>
    </source>
</evidence>
<feature type="region of interest" description="Disordered" evidence="1">
    <location>
        <begin position="1"/>
        <end position="30"/>
    </location>
</feature>
<evidence type="ECO:0000313" key="3">
    <source>
        <dbReference type="EMBL" id="QJA84669.1"/>
    </source>
</evidence>
<dbReference type="EMBL" id="MT142533">
    <property type="protein sequence ID" value="QJA84669.1"/>
    <property type="molecule type" value="Genomic_DNA"/>
</dbReference>
<dbReference type="EMBL" id="MT144866">
    <property type="protein sequence ID" value="QJI00643.1"/>
    <property type="molecule type" value="Genomic_DNA"/>
</dbReference>
<name>A0A6M3JBB0_9ZZZZ</name>
<evidence type="ECO:0000256" key="1">
    <source>
        <dbReference type="SAM" id="MobiDB-lite"/>
    </source>
</evidence>
<organism evidence="2">
    <name type="scientific">viral metagenome</name>
    <dbReference type="NCBI Taxonomy" id="1070528"/>
    <lineage>
        <taxon>unclassified sequences</taxon>
        <taxon>metagenomes</taxon>
        <taxon>organismal metagenomes</taxon>
    </lineage>
</organism>
<dbReference type="EMBL" id="MT141566">
    <property type="protein sequence ID" value="QJA67103.1"/>
    <property type="molecule type" value="Genomic_DNA"/>
</dbReference>
<gene>
    <name evidence="3" type="ORF">MM415A00172_0013</name>
    <name evidence="2" type="ORF">MM415B00296_0009</name>
    <name evidence="4" type="ORF">TM448B02017_0003</name>
</gene>
<proteinExistence type="predicted"/>